<feature type="domain" description="Fe/B12 periplasmic-binding" evidence="11">
    <location>
        <begin position="401"/>
        <end position="655"/>
    </location>
</feature>
<evidence type="ECO:0000256" key="7">
    <source>
        <dbReference type="ARBA" id="ARBA00023163"/>
    </source>
</evidence>
<feature type="domain" description="HTH araC/xylS-type" evidence="10">
    <location>
        <begin position="177"/>
        <end position="275"/>
    </location>
</feature>
<dbReference type="Gene3D" id="3.40.50.1980">
    <property type="entry name" value="Nitrogenase molybdenum iron protein domain"/>
    <property type="match status" value="2"/>
</dbReference>
<sequence>MQLNEQMQCWNQAAVKILDIRRIVMEAGEIQESYLLPANAFIYSIRGAAQLKLDGETHEAQRFCILHGGKGSSLDIRVSEKFEYFLLFYRAFLVFPSHRKTWQLPQPQVAPFSLQYGFTPSDPLTLMRYFGALEKAWDQADSLDLLQVKSLFYQFIHELSFQLAQQEIRTVLPDPIEQTLRYIQQHYREQVTLDFLAEQFNYSSRHLSMQFKRKTGHSPIDYLIQTRLAEARNLLMRSDATLREIAAEVGYADVYYFSRIFKKHVGLSPTLYQRKIRDQSLAEDRPLQFSELSIGWRRMRGYIDYENHYQYIDGGSTLMKRRKTSSSMIMVALLSITMFLSACSAGSATTPTTGEGTNANSSSSTAASSSSESGSQTNNENGTRTVSTVKGDVVVPANPKRVVVLYLQGDIVALGIKPIATSDVYDGAAYKNELEGVNSLGTWFEPNPEAVIDLDPDLIIVPSEETYTLLKDIAPTVYVPYEKMTTEERLHSIASIFGKEQEADVLINNLNSKVEESKQKLADAGILDKTVSIVEGGLKSMSIAESKQYGRGSQAIYEYLEMKAPEKVQQKIDKVSEAAASTVSMEVLPQYLGDYVFRSVYEGADNLTDNPVWSSVPAVKEGRLIEIDFDFFYYSDVYSINKQLDFVVEHLLAAPKVK</sequence>
<comment type="caution">
    <text evidence="12">The sequence shown here is derived from an EMBL/GenBank/DDBJ whole genome shotgun (WGS) entry which is preliminary data.</text>
</comment>
<feature type="coiled-coil region" evidence="8">
    <location>
        <begin position="500"/>
        <end position="527"/>
    </location>
</feature>
<dbReference type="PRINTS" id="PR00032">
    <property type="entry name" value="HTHARAC"/>
</dbReference>
<evidence type="ECO:0000256" key="9">
    <source>
        <dbReference type="SAM" id="MobiDB-lite"/>
    </source>
</evidence>
<accession>A0ABT8J9B7</accession>
<dbReference type="PROSITE" id="PS00041">
    <property type="entry name" value="HTH_ARAC_FAMILY_1"/>
    <property type="match status" value="1"/>
</dbReference>
<feature type="compositionally biased region" description="Low complexity" evidence="9">
    <location>
        <begin position="352"/>
        <end position="381"/>
    </location>
</feature>
<evidence type="ECO:0000256" key="8">
    <source>
        <dbReference type="SAM" id="Coils"/>
    </source>
</evidence>
<evidence type="ECO:0000256" key="3">
    <source>
        <dbReference type="ARBA" id="ARBA00022448"/>
    </source>
</evidence>
<dbReference type="InterPro" id="IPR051313">
    <property type="entry name" value="Bact_iron-sidero_bind"/>
</dbReference>
<dbReference type="Proteomes" id="UP001174205">
    <property type="component" value="Unassembled WGS sequence"/>
</dbReference>
<keyword evidence="6" id="KW-0238">DNA-binding</keyword>
<comment type="subcellular location">
    <subcellularLocation>
        <location evidence="1">Cell envelope</location>
    </subcellularLocation>
</comment>
<evidence type="ECO:0000259" key="11">
    <source>
        <dbReference type="PROSITE" id="PS50983"/>
    </source>
</evidence>
<name>A0ABT8J9B7_9BACL</name>
<dbReference type="PANTHER" id="PTHR30532">
    <property type="entry name" value="IRON III DICITRATE-BINDING PERIPLASMIC PROTEIN"/>
    <property type="match status" value="1"/>
</dbReference>
<keyword evidence="7" id="KW-0804">Transcription</keyword>
<dbReference type="PANTHER" id="PTHR30532:SF29">
    <property type="entry name" value="FE(3+) DICITRATE-BINDING PERIPLASMIC PROTEIN"/>
    <property type="match status" value="1"/>
</dbReference>
<dbReference type="InterPro" id="IPR002491">
    <property type="entry name" value="ABC_transptr_periplasmic_BD"/>
</dbReference>
<dbReference type="Gene3D" id="1.10.10.60">
    <property type="entry name" value="Homeodomain-like"/>
    <property type="match status" value="2"/>
</dbReference>
<keyword evidence="5" id="KW-0805">Transcription regulation</keyword>
<dbReference type="RefSeq" id="WP_301246414.1">
    <property type="nucleotide sequence ID" value="NZ_JAROCD010000005.1"/>
</dbReference>
<dbReference type="InterPro" id="IPR009057">
    <property type="entry name" value="Homeodomain-like_sf"/>
</dbReference>
<dbReference type="InterPro" id="IPR018060">
    <property type="entry name" value="HTH_AraC"/>
</dbReference>
<dbReference type="SMART" id="SM00342">
    <property type="entry name" value="HTH_ARAC"/>
    <property type="match status" value="1"/>
</dbReference>
<dbReference type="InterPro" id="IPR020449">
    <property type="entry name" value="Tscrpt_reg_AraC-type_HTH"/>
</dbReference>
<evidence type="ECO:0000259" key="10">
    <source>
        <dbReference type="PROSITE" id="PS01124"/>
    </source>
</evidence>
<dbReference type="PROSITE" id="PS01124">
    <property type="entry name" value="HTH_ARAC_FAMILY_2"/>
    <property type="match status" value="1"/>
</dbReference>
<keyword evidence="8" id="KW-0175">Coiled coil</keyword>
<dbReference type="SUPFAM" id="SSF46689">
    <property type="entry name" value="Homeodomain-like"/>
    <property type="match status" value="2"/>
</dbReference>
<dbReference type="SUPFAM" id="SSF53807">
    <property type="entry name" value="Helical backbone' metal receptor"/>
    <property type="match status" value="1"/>
</dbReference>
<protein>
    <submittedName>
        <fullName evidence="12">AraC family transcriptional regulator</fullName>
    </submittedName>
</protein>
<evidence type="ECO:0000256" key="2">
    <source>
        <dbReference type="ARBA" id="ARBA00008814"/>
    </source>
</evidence>
<evidence type="ECO:0000256" key="1">
    <source>
        <dbReference type="ARBA" id="ARBA00004196"/>
    </source>
</evidence>
<evidence type="ECO:0000256" key="4">
    <source>
        <dbReference type="ARBA" id="ARBA00022729"/>
    </source>
</evidence>
<dbReference type="Pfam" id="PF12833">
    <property type="entry name" value="HTH_18"/>
    <property type="match status" value="1"/>
</dbReference>
<comment type="similarity">
    <text evidence="2">Belongs to the bacterial solute-binding protein 8 family.</text>
</comment>
<dbReference type="Pfam" id="PF01497">
    <property type="entry name" value="Peripla_BP_2"/>
    <property type="match status" value="1"/>
</dbReference>
<gene>
    <name evidence="12" type="ORF">P5G61_10755</name>
</gene>
<keyword evidence="13" id="KW-1185">Reference proteome</keyword>
<dbReference type="EMBL" id="JAROCD010000005">
    <property type="protein sequence ID" value="MDN4601704.1"/>
    <property type="molecule type" value="Genomic_DNA"/>
</dbReference>
<evidence type="ECO:0000256" key="5">
    <source>
        <dbReference type="ARBA" id="ARBA00023015"/>
    </source>
</evidence>
<reference evidence="12" key="1">
    <citation type="submission" date="2023-03" db="EMBL/GenBank/DDBJ databases">
        <title>MT1 and MT2 Draft Genomes of Novel Species.</title>
        <authorList>
            <person name="Venkateswaran K."/>
        </authorList>
    </citation>
    <scope>NUCLEOTIDE SEQUENCE</scope>
    <source>
        <strain evidence="12">F6_3S_P_1C</strain>
    </source>
</reference>
<feature type="region of interest" description="Disordered" evidence="9">
    <location>
        <begin position="350"/>
        <end position="387"/>
    </location>
</feature>
<organism evidence="12 13">
    <name type="scientific">Paenibacillus vandeheii</name>
    <dbReference type="NCBI Taxonomy" id="3035917"/>
    <lineage>
        <taxon>Bacteria</taxon>
        <taxon>Bacillati</taxon>
        <taxon>Bacillota</taxon>
        <taxon>Bacilli</taxon>
        <taxon>Bacillales</taxon>
        <taxon>Paenibacillaceae</taxon>
        <taxon>Paenibacillus</taxon>
    </lineage>
</organism>
<dbReference type="InterPro" id="IPR018062">
    <property type="entry name" value="HTH_AraC-typ_CS"/>
</dbReference>
<keyword evidence="3" id="KW-0813">Transport</keyword>
<evidence type="ECO:0000256" key="6">
    <source>
        <dbReference type="ARBA" id="ARBA00023125"/>
    </source>
</evidence>
<evidence type="ECO:0000313" key="13">
    <source>
        <dbReference type="Proteomes" id="UP001174205"/>
    </source>
</evidence>
<proteinExistence type="inferred from homology"/>
<dbReference type="PROSITE" id="PS50983">
    <property type="entry name" value="FE_B12_PBP"/>
    <property type="match status" value="1"/>
</dbReference>
<keyword evidence="4" id="KW-0732">Signal</keyword>
<evidence type="ECO:0000313" key="12">
    <source>
        <dbReference type="EMBL" id="MDN4601704.1"/>
    </source>
</evidence>